<dbReference type="InterPro" id="IPR044666">
    <property type="entry name" value="Cyclophilin_A-like"/>
</dbReference>
<evidence type="ECO:0000256" key="1">
    <source>
        <dbReference type="ARBA" id="ARBA00007365"/>
    </source>
</evidence>
<evidence type="ECO:0000256" key="2">
    <source>
        <dbReference type="ARBA" id="ARBA00023110"/>
    </source>
</evidence>
<dbReference type="Gene3D" id="2.40.100.10">
    <property type="entry name" value="Cyclophilin-like"/>
    <property type="match status" value="1"/>
</dbReference>
<comment type="function">
    <text evidence="4">PPIases accelerate the folding of proteins. It catalyzes the cis-trans isomerization of proline imidic peptide bonds in oligopeptides.</text>
</comment>
<feature type="domain" description="PPIase cyclophilin-type" evidence="5">
    <location>
        <begin position="41"/>
        <end position="220"/>
    </location>
</feature>
<keyword evidence="3 4" id="KW-0413">Isomerase</keyword>
<evidence type="ECO:0000256" key="3">
    <source>
        <dbReference type="ARBA" id="ARBA00023235"/>
    </source>
</evidence>
<dbReference type="PROSITE" id="PS00170">
    <property type="entry name" value="CSA_PPIASE_1"/>
    <property type="match status" value="1"/>
</dbReference>
<dbReference type="InterPro" id="IPR002130">
    <property type="entry name" value="Cyclophilin-type_PPIase_dom"/>
</dbReference>
<comment type="caution">
    <text evidence="6">The sequence shown here is derived from an EMBL/GenBank/DDBJ whole genome shotgun (WGS) entry which is preliminary data.</text>
</comment>
<dbReference type="Pfam" id="PF00160">
    <property type="entry name" value="Pro_isomerase"/>
    <property type="match status" value="1"/>
</dbReference>
<dbReference type="SUPFAM" id="SSF50891">
    <property type="entry name" value="Cyclophilin-like"/>
    <property type="match status" value="1"/>
</dbReference>
<evidence type="ECO:0000256" key="4">
    <source>
        <dbReference type="RuleBase" id="RU363019"/>
    </source>
</evidence>
<name>A0A846MM47_9BACT</name>
<evidence type="ECO:0000313" key="6">
    <source>
        <dbReference type="EMBL" id="NIK72554.1"/>
    </source>
</evidence>
<dbReference type="PRINTS" id="PR00153">
    <property type="entry name" value="CSAPPISMRASE"/>
</dbReference>
<feature type="signal peptide" evidence="4">
    <location>
        <begin position="1"/>
        <end position="20"/>
    </location>
</feature>
<dbReference type="GO" id="GO:0006457">
    <property type="term" value="P:protein folding"/>
    <property type="evidence" value="ECO:0007669"/>
    <property type="project" value="InterPro"/>
</dbReference>
<dbReference type="RefSeq" id="WP_166917880.1">
    <property type="nucleotide sequence ID" value="NZ_JAASRN010000001.1"/>
</dbReference>
<evidence type="ECO:0000259" key="5">
    <source>
        <dbReference type="PROSITE" id="PS50072"/>
    </source>
</evidence>
<keyword evidence="2 4" id="KW-0697">Rotamase</keyword>
<dbReference type="EMBL" id="JAASRN010000001">
    <property type="protein sequence ID" value="NIK72554.1"/>
    <property type="molecule type" value="Genomic_DNA"/>
</dbReference>
<reference evidence="6 7" key="1">
    <citation type="submission" date="2020-03" db="EMBL/GenBank/DDBJ databases">
        <title>Genomic Encyclopedia of Type Strains, Phase IV (KMG-IV): sequencing the most valuable type-strain genomes for metagenomic binning, comparative biology and taxonomic classification.</title>
        <authorList>
            <person name="Goeker M."/>
        </authorList>
    </citation>
    <scope>NUCLEOTIDE SEQUENCE [LARGE SCALE GENOMIC DNA]</scope>
    <source>
        <strain evidence="6 7">DSM 5718</strain>
    </source>
</reference>
<proteinExistence type="inferred from homology"/>
<dbReference type="PROSITE" id="PS50072">
    <property type="entry name" value="CSA_PPIASE_2"/>
    <property type="match status" value="1"/>
</dbReference>
<evidence type="ECO:0000313" key="7">
    <source>
        <dbReference type="Proteomes" id="UP000537126"/>
    </source>
</evidence>
<dbReference type="Proteomes" id="UP000537126">
    <property type="component" value="Unassembled WGS sequence"/>
</dbReference>
<dbReference type="InterPro" id="IPR029000">
    <property type="entry name" value="Cyclophilin-like_dom_sf"/>
</dbReference>
<dbReference type="CDD" id="cd00317">
    <property type="entry name" value="cyclophilin"/>
    <property type="match status" value="1"/>
</dbReference>
<keyword evidence="7" id="KW-1185">Reference proteome</keyword>
<sequence>MKKIYKLLFWCCLLSLPASALQAQSLSAKKKNKKEPLVFIDTDYGQIVLLLYDLTPKHKENFLKLAKEGFYDGLLFHRVIEQFVIQGGDPNSRNALAGQPLGSGDVGYRIDAEFDPRLYHKRGAVGAARDDNPEKASSGCQFYIVQGKKMTEEQIAAISKRTGVQFTAEQIETYKTVGGIPHLDQNYTVFGEVIAGMDVVDKIAAVETDSNDRPKQDVRMRMQVKEMSRKKIEQRFGYRFPDYL</sequence>
<accession>A0A846MM47</accession>
<protein>
    <recommendedName>
        <fullName evidence="4">Peptidyl-prolyl cis-trans isomerase</fullName>
        <shortName evidence="4">PPIase</shortName>
        <ecNumber evidence="4">5.2.1.8</ecNumber>
    </recommendedName>
</protein>
<dbReference type="AlphaFoldDB" id="A0A846MM47"/>
<organism evidence="6 7">
    <name type="scientific">Thermonema lapsum</name>
    <dbReference type="NCBI Taxonomy" id="28195"/>
    <lineage>
        <taxon>Bacteria</taxon>
        <taxon>Pseudomonadati</taxon>
        <taxon>Bacteroidota</taxon>
        <taxon>Cytophagia</taxon>
        <taxon>Cytophagales</taxon>
        <taxon>Thermonemataceae</taxon>
        <taxon>Thermonema</taxon>
    </lineage>
</organism>
<dbReference type="EC" id="5.2.1.8" evidence="4"/>
<comment type="catalytic activity">
    <reaction evidence="4">
        <text>[protein]-peptidylproline (omega=180) = [protein]-peptidylproline (omega=0)</text>
        <dbReference type="Rhea" id="RHEA:16237"/>
        <dbReference type="Rhea" id="RHEA-COMP:10747"/>
        <dbReference type="Rhea" id="RHEA-COMP:10748"/>
        <dbReference type="ChEBI" id="CHEBI:83833"/>
        <dbReference type="ChEBI" id="CHEBI:83834"/>
        <dbReference type="EC" id="5.2.1.8"/>
    </reaction>
</comment>
<dbReference type="InterPro" id="IPR020892">
    <property type="entry name" value="Cyclophilin-type_PPIase_CS"/>
</dbReference>
<dbReference type="PANTHER" id="PTHR45625:SF4">
    <property type="entry name" value="PEPTIDYLPROLYL ISOMERASE DOMAIN AND WD REPEAT-CONTAINING PROTEIN 1"/>
    <property type="match status" value="1"/>
</dbReference>
<comment type="similarity">
    <text evidence="1 4">Belongs to the cyclophilin-type PPIase family.</text>
</comment>
<dbReference type="GO" id="GO:0003755">
    <property type="term" value="F:peptidyl-prolyl cis-trans isomerase activity"/>
    <property type="evidence" value="ECO:0007669"/>
    <property type="project" value="UniProtKB-UniRule"/>
</dbReference>
<feature type="chain" id="PRO_5033108745" description="Peptidyl-prolyl cis-trans isomerase" evidence="4">
    <location>
        <begin position="21"/>
        <end position="244"/>
    </location>
</feature>
<keyword evidence="4" id="KW-0732">Signal</keyword>
<gene>
    <name evidence="6" type="ORF">FHS56_000040</name>
</gene>
<dbReference type="PANTHER" id="PTHR45625">
    <property type="entry name" value="PEPTIDYL-PROLYL CIS-TRANS ISOMERASE-RELATED"/>
    <property type="match status" value="1"/>
</dbReference>